<dbReference type="InterPro" id="IPR039261">
    <property type="entry name" value="FNR_nucleotide-bd"/>
</dbReference>
<keyword evidence="3" id="KW-0001">2Fe-2S</keyword>
<evidence type="ECO:0000313" key="14">
    <source>
        <dbReference type="Proteomes" id="UP000093925"/>
    </source>
</evidence>
<dbReference type="InterPro" id="IPR001041">
    <property type="entry name" value="2Fe-2S_ferredoxin-type"/>
</dbReference>
<dbReference type="SUPFAM" id="SSF63380">
    <property type="entry name" value="Riboflavin synthase domain-like"/>
    <property type="match status" value="1"/>
</dbReference>
<dbReference type="GO" id="GO:0006629">
    <property type="term" value="P:lipid metabolic process"/>
    <property type="evidence" value="ECO:0007669"/>
    <property type="project" value="InterPro"/>
</dbReference>
<dbReference type="PROSITE" id="PS51384">
    <property type="entry name" value="FAD_FR"/>
    <property type="match status" value="1"/>
</dbReference>
<dbReference type="PROSITE" id="PS51085">
    <property type="entry name" value="2FE2S_FER_2"/>
    <property type="match status" value="1"/>
</dbReference>
<dbReference type="Pfam" id="PF00487">
    <property type="entry name" value="FA_desaturase"/>
    <property type="match status" value="1"/>
</dbReference>
<dbReference type="Gene3D" id="3.40.50.80">
    <property type="entry name" value="Nucleotide-binding domain of ferredoxin-NADP reductase (FNR) module"/>
    <property type="match status" value="1"/>
</dbReference>
<evidence type="ECO:0000256" key="5">
    <source>
        <dbReference type="ARBA" id="ARBA00022827"/>
    </source>
</evidence>
<dbReference type="GO" id="GO:0050660">
    <property type="term" value="F:flavin adenine dinucleotide binding"/>
    <property type="evidence" value="ECO:0007669"/>
    <property type="project" value="TreeGrafter"/>
</dbReference>
<evidence type="ECO:0000256" key="8">
    <source>
        <dbReference type="ARBA" id="ARBA00023014"/>
    </source>
</evidence>
<protein>
    <submittedName>
        <fullName evidence="13">Electron transfer flavoprotein</fullName>
    </submittedName>
</protein>
<dbReference type="SUPFAM" id="SSF52343">
    <property type="entry name" value="Ferredoxin reductase-like, C-terminal NADP-linked domain"/>
    <property type="match status" value="1"/>
</dbReference>
<dbReference type="Pfam" id="PF00111">
    <property type="entry name" value="Fer2"/>
    <property type="match status" value="1"/>
</dbReference>
<dbReference type="InterPro" id="IPR036010">
    <property type="entry name" value="2Fe-2S_ferredoxin-like_sf"/>
</dbReference>
<feature type="transmembrane region" description="Helical" evidence="10">
    <location>
        <begin position="97"/>
        <end position="116"/>
    </location>
</feature>
<dbReference type="FunFam" id="2.40.30.10:FF:000134">
    <property type="entry name" value="Electron transfer protein FDXB"/>
    <property type="match status" value="1"/>
</dbReference>
<dbReference type="InterPro" id="IPR008333">
    <property type="entry name" value="Cbr1-like_FAD-bd_dom"/>
</dbReference>
<comment type="cofactor">
    <cofactor evidence="1">
        <name>FAD</name>
        <dbReference type="ChEBI" id="CHEBI:57692"/>
    </cofactor>
</comment>
<dbReference type="EMBL" id="LZLM01000102">
    <property type="protein sequence ID" value="OBJ82875.1"/>
    <property type="molecule type" value="Genomic_DNA"/>
</dbReference>
<evidence type="ECO:0000256" key="10">
    <source>
        <dbReference type="SAM" id="Phobius"/>
    </source>
</evidence>
<dbReference type="PANTHER" id="PTHR47354:SF8">
    <property type="entry name" value="1,2-PHENYLACETYL-COA EPOXIDASE, SUBUNIT E"/>
    <property type="match status" value="1"/>
</dbReference>
<keyword evidence="6" id="KW-0560">Oxidoreductase</keyword>
<name>A0A1A3KCW3_MYCAS</name>
<dbReference type="GO" id="GO:0046872">
    <property type="term" value="F:metal ion binding"/>
    <property type="evidence" value="ECO:0007669"/>
    <property type="project" value="UniProtKB-KW"/>
</dbReference>
<proteinExistence type="predicted"/>
<evidence type="ECO:0000256" key="4">
    <source>
        <dbReference type="ARBA" id="ARBA00022723"/>
    </source>
</evidence>
<dbReference type="Gene3D" id="3.10.20.30">
    <property type="match status" value="1"/>
</dbReference>
<accession>A0A1A3KCW3</accession>
<evidence type="ECO:0000259" key="11">
    <source>
        <dbReference type="PROSITE" id="PS51085"/>
    </source>
</evidence>
<feature type="domain" description="FAD-binding FR-type" evidence="12">
    <location>
        <begin position="325"/>
        <end position="429"/>
    </location>
</feature>
<evidence type="ECO:0000256" key="2">
    <source>
        <dbReference type="ARBA" id="ARBA00022630"/>
    </source>
</evidence>
<dbReference type="PANTHER" id="PTHR47354">
    <property type="entry name" value="NADH OXIDOREDUCTASE HCR"/>
    <property type="match status" value="1"/>
</dbReference>
<dbReference type="Pfam" id="PF00175">
    <property type="entry name" value="NAD_binding_1"/>
    <property type="match status" value="1"/>
</dbReference>
<dbReference type="GO" id="GO:0051537">
    <property type="term" value="F:2 iron, 2 sulfur cluster binding"/>
    <property type="evidence" value="ECO:0007669"/>
    <property type="project" value="UniProtKB-KW"/>
</dbReference>
<reference evidence="13 14" key="1">
    <citation type="submission" date="2016-06" db="EMBL/GenBank/DDBJ databases">
        <authorList>
            <person name="Kjaerup R.B."/>
            <person name="Dalgaard T.S."/>
            <person name="Juul-Madsen H.R."/>
        </authorList>
    </citation>
    <scope>NUCLEOTIDE SEQUENCE [LARGE SCALE GENOMIC DNA]</scope>
    <source>
        <strain evidence="13 14">1276495.2</strain>
    </source>
</reference>
<keyword evidence="7" id="KW-0408">Iron</keyword>
<dbReference type="Proteomes" id="UP000093925">
    <property type="component" value="Unassembled WGS sequence"/>
</dbReference>
<dbReference type="CDD" id="cd03514">
    <property type="entry name" value="CrtR_beta-carotene-hydroxylase"/>
    <property type="match status" value="1"/>
</dbReference>
<evidence type="ECO:0000256" key="1">
    <source>
        <dbReference type="ARBA" id="ARBA00001974"/>
    </source>
</evidence>
<dbReference type="CDD" id="cd00207">
    <property type="entry name" value="fer2"/>
    <property type="match status" value="1"/>
</dbReference>
<dbReference type="InterPro" id="IPR005804">
    <property type="entry name" value="FA_desaturase_dom"/>
</dbReference>
<keyword evidence="5" id="KW-0274">FAD</keyword>
<dbReference type="PROSITE" id="PS00197">
    <property type="entry name" value="2FE2S_FER_1"/>
    <property type="match status" value="1"/>
</dbReference>
<dbReference type="InterPro" id="IPR006058">
    <property type="entry name" value="2Fe2S_fd_BS"/>
</dbReference>
<dbReference type="InterPro" id="IPR001433">
    <property type="entry name" value="OxRdtase_FAD/NAD-bd"/>
</dbReference>
<comment type="caution">
    <text evidence="13">The sequence shown here is derived from an EMBL/GenBank/DDBJ whole genome shotgun (WGS) entry which is preliminary data.</text>
</comment>
<feature type="domain" description="2Fe-2S ferredoxin-type" evidence="11">
    <location>
        <begin position="583"/>
        <end position="672"/>
    </location>
</feature>
<evidence type="ECO:0000313" key="13">
    <source>
        <dbReference type="EMBL" id="OBJ82875.1"/>
    </source>
</evidence>
<dbReference type="InterPro" id="IPR050415">
    <property type="entry name" value="MRET"/>
</dbReference>
<dbReference type="CDD" id="cd06214">
    <property type="entry name" value="PA_degradation_oxidoreductase_like"/>
    <property type="match status" value="1"/>
</dbReference>
<keyword evidence="10" id="KW-0812">Transmembrane</keyword>
<evidence type="ECO:0000256" key="9">
    <source>
        <dbReference type="SAM" id="MobiDB-lite"/>
    </source>
</evidence>
<organism evidence="13 14">
    <name type="scientific">Mycobacterium asiaticum</name>
    <dbReference type="NCBI Taxonomy" id="1790"/>
    <lineage>
        <taxon>Bacteria</taxon>
        <taxon>Bacillati</taxon>
        <taxon>Actinomycetota</taxon>
        <taxon>Actinomycetes</taxon>
        <taxon>Mycobacteriales</taxon>
        <taxon>Mycobacteriaceae</taxon>
        <taxon>Mycobacterium</taxon>
    </lineage>
</organism>
<evidence type="ECO:0000256" key="7">
    <source>
        <dbReference type="ARBA" id="ARBA00023004"/>
    </source>
</evidence>
<keyword evidence="10" id="KW-1133">Transmembrane helix</keyword>
<keyword evidence="8" id="KW-0411">Iron-sulfur</keyword>
<feature type="transmembrane region" description="Helical" evidence="10">
    <location>
        <begin position="58"/>
        <end position="76"/>
    </location>
</feature>
<dbReference type="AlphaFoldDB" id="A0A1A3KCW3"/>
<dbReference type="InterPro" id="IPR012675">
    <property type="entry name" value="Beta-grasp_dom_sf"/>
</dbReference>
<keyword evidence="10" id="KW-0472">Membrane</keyword>
<evidence type="ECO:0000256" key="3">
    <source>
        <dbReference type="ARBA" id="ARBA00022714"/>
    </source>
</evidence>
<dbReference type="Pfam" id="PF00970">
    <property type="entry name" value="FAD_binding_6"/>
    <property type="match status" value="1"/>
</dbReference>
<gene>
    <name evidence="13" type="ORF">A5640_19920</name>
</gene>
<dbReference type="Gene3D" id="2.40.30.10">
    <property type="entry name" value="Translation factors"/>
    <property type="match status" value="1"/>
</dbReference>
<dbReference type="RefSeq" id="WP_065141161.1">
    <property type="nucleotide sequence ID" value="NZ_LZLM01000102.1"/>
</dbReference>
<dbReference type="InterPro" id="IPR017927">
    <property type="entry name" value="FAD-bd_FR_type"/>
</dbReference>
<dbReference type="InterPro" id="IPR017938">
    <property type="entry name" value="Riboflavin_synthase-like_b-brl"/>
</dbReference>
<sequence>MTTVETDPSAPESAAHHALPDPGEAVPKLALPTVGIFIASLTAFVVSTAGYLNGWSPWWVTIPVNAAVTFVMFTVVHDASHYSISSTRWVNGLLGRLAWLFVGPVVAFPSFAYIHIQHHRHSNDDDQDPDTFASHGKWWQLPFRWSAVEYFYLRFYLPRARSRPVAEVAETLVMMGLSLTGLAVATLTGNLWALAVVFLIPQRIGLTILAWWFDWLPHHGLEDTQRSNRYRATRNRVGAEWVFTPVLLSQNYHLVHHLHPSVPFYRYLRTWKRNEEAYLERNAAISTVFGQQLNPDEFREWKELNGRLAKLLPVRMPARSSSPHGVLHRIPVASVDPITADSTMVTFAVPEELQDAFRFEPGQHVTVRTDLGGEGVRRNYSICAPATRAQLRIAVKHIPDGAFSTYVANELKAGDVLELMTPTGRFGTPLHPLNAKHYVGLVAGSGITPVLSILATTLEVETESRFTLIYGNRTKESTMFRAELDRLESRYADRLEILHVLSGEPLHTPELRGRIDRDKLNGWLTSSLSPADVDEWFICGPLEMTSAVREVLLEHLVDSERIHLELFHGYGTGSSTEHEHGSATVTFKLSGQEYSYDLTPGDSILEGTLQVRDDAPYACMGGACGTCRAKLVQGEVEMDHNFALGKAELDAGYILTCQSHPTTPFVSVDFDT</sequence>
<feature type="transmembrane region" description="Helical" evidence="10">
    <location>
        <begin position="29"/>
        <end position="52"/>
    </location>
</feature>
<evidence type="ECO:0000256" key="6">
    <source>
        <dbReference type="ARBA" id="ARBA00023002"/>
    </source>
</evidence>
<dbReference type="SUPFAM" id="SSF54292">
    <property type="entry name" value="2Fe-2S ferredoxin-like"/>
    <property type="match status" value="1"/>
</dbReference>
<evidence type="ECO:0000259" key="12">
    <source>
        <dbReference type="PROSITE" id="PS51384"/>
    </source>
</evidence>
<feature type="region of interest" description="Disordered" evidence="9">
    <location>
        <begin position="1"/>
        <end position="21"/>
    </location>
</feature>
<keyword evidence="4" id="KW-0479">Metal-binding</keyword>
<dbReference type="GO" id="GO:0016491">
    <property type="term" value="F:oxidoreductase activity"/>
    <property type="evidence" value="ECO:0007669"/>
    <property type="project" value="UniProtKB-KW"/>
</dbReference>
<keyword evidence="2" id="KW-0285">Flavoprotein</keyword>